<protein>
    <submittedName>
        <fullName evidence="4">G4758 protein</fullName>
    </submittedName>
</protein>
<evidence type="ECO:0000256" key="1">
    <source>
        <dbReference type="ARBA" id="ARBA00022857"/>
    </source>
</evidence>
<dbReference type="Pfam" id="PF00107">
    <property type="entry name" value="ADH_zinc_N"/>
    <property type="match status" value="1"/>
</dbReference>
<dbReference type="CDD" id="cd05282">
    <property type="entry name" value="ETR_like"/>
    <property type="match status" value="1"/>
</dbReference>
<evidence type="ECO:0000313" key="4">
    <source>
        <dbReference type="EMBL" id="CAL5222399.1"/>
    </source>
</evidence>
<reference evidence="4 5" key="1">
    <citation type="submission" date="2024-06" db="EMBL/GenBank/DDBJ databases">
        <authorList>
            <person name="Kraege A."/>
            <person name="Thomma B."/>
        </authorList>
    </citation>
    <scope>NUCLEOTIDE SEQUENCE [LARGE SCALE GENOMIC DNA]</scope>
</reference>
<gene>
    <name evidence="4" type="primary">g4758</name>
    <name evidence="4" type="ORF">VP750_LOCUS4058</name>
</gene>
<comment type="caution">
    <text evidence="4">The sequence shown here is derived from an EMBL/GenBank/DDBJ whole genome shotgun (WGS) entry which is preliminary data.</text>
</comment>
<dbReference type="Pfam" id="PF08240">
    <property type="entry name" value="ADH_N"/>
    <property type="match status" value="1"/>
</dbReference>
<accession>A0ABP1FR33</accession>
<dbReference type="Gene3D" id="3.40.50.720">
    <property type="entry name" value="NAD(P)-binding Rossmann-like Domain"/>
    <property type="match status" value="1"/>
</dbReference>
<dbReference type="InterPro" id="IPR013154">
    <property type="entry name" value="ADH-like_N"/>
</dbReference>
<evidence type="ECO:0000256" key="2">
    <source>
        <dbReference type="ARBA" id="ARBA00023002"/>
    </source>
</evidence>
<evidence type="ECO:0000313" key="5">
    <source>
        <dbReference type="Proteomes" id="UP001497392"/>
    </source>
</evidence>
<feature type="domain" description="Enoyl reductase (ER)" evidence="3">
    <location>
        <begin position="13"/>
        <end position="333"/>
    </location>
</feature>
<dbReference type="InterPro" id="IPR013149">
    <property type="entry name" value="ADH-like_C"/>
</dbReference>
<keyword evidence="1" id="KW-0521">NADP</keyword>
<dbReference type="PANTHER" id="PTHR48106">
    <property type="entry name" value="QUINONE OXIDOREDUCTASE PIG3-RELATED"/>
    <property type="match status" value="1"/>
</dbReference>
<evidence type="ECO:0000259" key="3">
    <source>
        <dbReference type="SMART" id="SM00829"/>
    </source>
</evidence>
<sequence>MTQTAVVVQGRAGLLSTSAHENISVVQDAPIPQPSDNEALVKMLLSPVHPYDIHQIAAASEDHREPPKPLPFVAGVEGLGEILSSSGAFKKGQRVIAVPWPSGTWQQYMAVPEKTLMAVPDGVSDEAAAQFWANPLTALGLMEDAAVPQGQYLLQTAAGSVLGRMVIALAKRSGVKTINVVRRSAQKQELLDIGGDVVIATDKEDMLEKVVELTDGQGAYAALDAVAGPGFQQVLASVQKSGLVISYGILSSSQITLDVMPLLRQAKKVHGWTLFDWLMRDGEDGAKRHMQHMWELFLDGTIEPLTGTKYPLHHVLEAIKESEREARGGKVILRC</sequence>
<name>A0ABP1FR33_9CHLO</name>
<dbReference type="SUPFAM" id="SSF50129">
    <property type="entry name" value="GroES-like"/>
    <property type="match status" value="1"/>
</dbReference>
<dbReference type="Proteomes" id="UP001497392">
    <property type="component" value="Unassembled WGS sequence"/>
</dbReference>
<dbReference type="Gene3D" id="3.90.180.10">
    <property type="entry name" value="Medium-chain alcohol dehydrogenases, catalytic domain"/>
    <property type="match status" value="1"/>
</dbReference>
<keyword evidence="5" id="KW-1185">Reference proteome</keyword>
<dbReference type="InterPro" id="IPR020843">
    <property type="entry name" value="ER"/>
</dbReference>
<dbReference type="InterPro" id="IPR036291">
    <property type="entry name" value="NAD(P)-bd_dom_sf"/>
</dbReference>
<dbReference type="InterPro" id="IPR011032">
    <property type="entry name" value="GroES-like_sf"/>
</dbReference>
<organism evidence="4 5">
    <name type="scientific">Coccomyxa viridis</name>
    <dbReference type="NCBI Taxonomy" id="1274662"/>
    <lineage>
        <taxon>Eukaryota</taxon>
        <taxon>Viridiplantae</taxon>
        <taxon>Chlorophyta</taxon>
        <taxon>core chlorophytes</taxon>
        <taxon>Trebouxiophyceae</taxon>
        <taxon>Trebouxiophyceae incertae sedis</taxon>
        <taxon>Coccomyxaceae</taxon>
        <taxon>Coccomyxa</taxon>
    </lineage>
</organism>
<dbReference type="SMART" id="SM00829">
    <property type="entry name" value="PKS_ER"/>
    <property type="match status" value="1"/>
</dbReference>
<keyword evidence="2" id="KW-0560">Oxidoreductase</keyword>
<dbReference type="EMBL" id="CAXHTA020000007">
    <property type="protein sequence ID" value="CAL5222399.1"/>
    <property type="molecule type" value="Genomic_DNA"/>
</dbReference>
<proteinExistence type="predicted"/>
<dbReference type="PANTHER" id="PTHR48106:SF2">
    <property type="entry name" value="ZN2+-BINDING DEHYDROGENASE"/>
    <property type="match status" value="1"/>
</dbReference>
<dbReference type="SUPFAM" id="SSF51735">
    <property type="entry name" value="NAD(P)-binding Rossmann-fold domains"/>
    <property type="match status" value="1"/>
</dbReference>